<dbReference type="InterPro" id="IPR032465">
    <property type="entry name" value="ACMSD"/>
</dbReference>
<reference evidence="3 4" key="1">
    <citation type="submission" date="2022-11" db="EMBL/GenBank/DDBJ databases">
        <title>Nonomuraea corallina sp. nov., a new species of the genus Nonomuraea isolated from sea side sediment in Thai sea.</title>
        <authorList>
            <person name="Ngamcharungchit C."/>
            <person name="Matsumoto A."/>
            <person name="Suriyachadkun C."/>
            <person name="Panbangred W."/>
            <person name="Inahashi Y."/>
            <person name="Intra B."/>
        </authorList>
    </citation>
    <scope>NUCLEOTIDE SEQUENCE [LARGE SCALE GENOMIC DNA]</scope>
    <source>
        <strain evidence="3 4">DSM 43553</strain>
    </source>
</reference>
<dbReference type="InterPro" id="IPR032466">
    <property type="entry name" value="Metal_Hydrolase"/>
</dbReference>
<name>A0ABT4TDM7_9ACTN</name>
<comment type="caution">
    <text evidence="3">The sequence shown here is derived from an EMBL/GenBank/DDBJ whole genome shotgun (WGS) entry which is preliminary data.</text>
</comment>
<sequence>MIIDAHAHVWPDEIARKVLADRPVGLDPVHDGTLDGLRATMDAAGIDLAVCLAVANVARHVAGTNRFIGGIDRTRFIPFGTVHPDLPVEENLASLKDNGIPGVKLHPLFQELSLGDSRVVELLSALAEEGIAVITHVGAGGDEAANERGASRHIPALAERIPGLTLIACHFGGYHRLEEAEEVVAGSGAVLETSWPPSLGSLPPERVRKIIERHGADRVVFGSDWPMTDPATEIAAVRALGLPPEDEAAILGGNLAGLLGLQ</sequence>
<dbReference type="CDD" id="cd01292">
    <property type="entry name" value="metallo-dependent_hydrolases"/>
    <property type="match status" value="1"/>
</dbReference>
<proteinExistence type="predicted"/>
<evidence type="ECO:0000313" key="3">
    <source>
        <dbReference type="EMBL" id="MDA0647490.1"/>
    </source>
</evidence>
<dbReference type="RefSeq" id="WP_271280437.1">
    <property type="nucleotide sequence ID" value="NZ_BAABFD010000037.1"/>
</dbReference>
<dbReference type="PANTHER" id="PTHR21240:SF28">
    <property type="entry name" value="ISO-OROTATE DECARBOXYLASE (EUROFUNG)"/>
    <property type="match status" value="1"/>
</dbReference>
<evidence type="ECO:0000313" key="4">
    <source>
        <dbReference type="Proteomes" id="UP001212498"/>
    </source>
</evidence>
<evidence type="ECO:0000256" key="1">
    <source>
        <dbReference type="ARBA" id="ARBA00023239"/>
    </source>
</evidence>
<dbReference type="Proteomes" id="UP001212498">
    <property type="component" value="Unassembled WGS sequence"/>
</dbReference>
<organism evidence="3 4">
    <name type="scientific">Nonomuraea ferruginea</name>
    <dbReference type="NCBI Taxonomy" id="46174"/>
    <lineage>
        <taxon>Bacteria</taxon>
        <taxon>Bacillati</taxon>
        <taxon>Actinomycetota</taxon>
        <taxon>Actinomycetes</taxon>
        <taxon>Streptosporangiales</taxon>
        <taxon>Streptosporangiaceae</taxon>
        <taxon>Nonomuraea</taxon>
    </lineage>
</organism>
<keyword evidence="4" id="KW-1185">Reference proteome</keyword>
<dbReference type="Pfam" id="PF04909">
    <property type="entry name" value="Amidohydro_2"/>
    <property type="match status" value="1"/>
</dbReference>
<dbReference type="SUPFAM" id="SSF51556">
    <property type="entry name" value="Metallo-dependent hydrolases"/>
    <property type="match status" value="1"/>
</dbReference>
<dbReference type="EMBL" id="JAPNUD010000305">
    <property type="protein sequence ID" value="MDA0647490.1"/>
    <property type="molecule type" value="Genomic_DNA"/>
</dbReference>
<evidence type="ECO:0000259" key="2">
    <source>
        <dbReference type="Pfam" id="PF04909"/>
    </source>
</evidence>
<protein>
    <submittedName>
        <fullName evidence="3">Amidohydrolase family protein</fullName>
    </submittedName>
</protein>
<accession>A0ABT4TDM7</accession>
<dbReference type="InterPro" id="IPR006680">
    <property type="entry name" value="Amidohydro-rel"/>
</dbReference>
<feature type="domain" description="Amidohydrolase-related" evidence="2">
    <location>
        <begin position="3"/>
        <end position="260"/>
    </location>
</feature>
<dbReference type="PANTHER" id="PTHR21240">
    <property type="entry name" value="2-AMINO-3-CARBOXYLMUCONATE-6-SEMIALDEHYDE DECARBOXYLASE"/>
    <property type="match status" value="1"/>
</dbReference>
<gene>
    <name evidence="3" type="ORF">OUY24_43265</name>
</gene>
<dbReference type="Gene3D" id="3.20.20.140">
    <property type="entry name" value="Metal-dependent hydrolases"/>
    <property type="match status" value="1"/>
</dbReference>
<keyword evidence="1" id="KW-0456">Lyase</keyword>